<protein>
    <recommendedName>
        <fullName evidence="7">Flagellar biosynthesis protein FlhA</fullName>
    </recommendedName>
</protein>
<dbReference type="InterPro" id="IPR042193">
    <property type="entry name" value="FHIPEP_3"/>
</dbReference>
<keyword evidence="4 7" id="KW-0812">Transmembrane</keyword>
<evidence type="ECO:0000256" key="5">
    <source>
        <dbReference type="ARBA" id="ARBA00022989"/>
    </source>
</evidence>
<keyword evidence="7" id="KW-0813">Transport</keyword>
<feature type="transmembrane region" description="Helical" evidence="7">
    <location>
        <begin position="198"/>
        <end position="219"/>
    </location>
</feature>
<feature type="transmembrane region" description="Helical" evidence="7">
    <location>
        <begin position="66"/>
        <end position="86"/>
    </location>
</feature>
<accession>A0A953M029</accession>
<evidence type="ECO:0000313" key="9">
    <source>
        <dbReference type="Proteomes" id="UP000705867"/>
    </source>
</evidence>
<keyword evidence="6 7" id="KW-0472">Membrane</keyword>
<comment type="subcellular location">
    <subcellularLocation>
        <location evidence="1 7">Cell membrane</location>
        <topology evidence="1 7">Multi-pass membrane protein</topology>
    </subcellularLocation>
</comment>
<keyword evidence="3 7" id="KW-1003">Cell membrane</keyword>
<reference evidence="8" key="2">
    <citation type="submission" date="2021-08" db="EMBL/GenBank/DDBJ databases">
        <authorList>
            <person name="Dalcin Martins P."/>
        </authorList>
    </citation>
    <scope>NUCLEOTIDE SEQUENCE</scope>
    <source>
        <strain evidence="8">MAG_39</strain>
    </source>
</reference>
<feature type="transmembrane region" description="Helical" evidence="7">
    <location>
        <begin position="12"/>
        <end position="29"/>
    </location>
</feature>
<dbReference type="InterPro" id="IPR042196">
    <property type="entry name" value="FHIPEP_4"/>
</dbReference>
<dbReference type="InterPro" id="IPR042194">
    <property type="entry name" value="FHIPEP_1"/>
</dbReference>
<dbReference type="GO" id="GO:0005886">
    <property type="term" value="C:plasma membrane"/>
    <property type="evidence" value="ECO:0007669"/>
    <property type="project" value="UniProtKB-SubCell"/>
</dbReference>
<dbReference type="InterPro" id="IPR006301">
    <property type="entry name" value="FlhA"/>
</dbReference>
<keyword evidence="8" id="KW-0282">Flagellum</keyword>
<gene>
    <name evidence="7 8" type="primary">flhA</name>
    <name evidence="8" type="ORF">K8I29_09100</name>
</gene>
<keyword evidence="7" id="KW-1006">Bacterial flagellum protein export</keyword>
<keyword evidence="7" id="KW-1005">Bacterial flagellum biogenesis</keyword>
<comment type="function">
    <text evidence="7">Required for formation of the rod structure of the flagellar apparatus. Together with FliI and FliH, may constitute the export apparatus of flagellin.</text>
</comment>
<feature type="transmembrane region" description="Helical" evidence="7">
    <location>
        <begin position="239"/>
        <end position="262"/>
    </location>
</feature>
<dbReference type="PROSITE" id="PS00994">
    <property type="entry name" value="FHIPEP"/>
    <property type="match status" value="1"/>
</dbReference>
<evidence type="ECO:0000256" key="6">
    <source>
        <dbReference type="ARBA" id="ARBA00023136"/>
    </source>
</evidence>
<dbReference type="Gene3D" id="3.40.30.60">
    <property type="entry name" value="FHIPEP family, domain 1"/>
    <property type="match status" value="1"/>
</dbReference>
<sequence length="680" mass="73330">MLETLLKRSDLLLAMGIVVILVFMIIPLPPLLLDLSLSFSITLSLVVLLVSSYIRRPLDFSVFPSILLVATLMRLSLNIASTRLILMYGDQGVEAAGKVIKSFGEFVLGGNFVIGFVIFMILVLINFTVITKGSGRIAEVAARFTLDAMPGKQMSIDADLNAGLIDEGEARRRRLDISREADFYGSMDGASKFVRGDAIAGIIIMVINIIGGFLIGVLQKGMPLADAAKTYTILTVGDGLVTQIPALIVSTAAGLIVTRAASEANLGAEMTKQLLMNPKALGTASGVLAFFGLIPGLPHLPFLTLSLATGAGAYFLGKAVRAEEEAPATEEEVKAPESLESLLPIDPLSLEIGYGLIPLVEEGGTLLARIKSIRKQMATDMGFIVPPVHIKDNLSLKPMGYSLLIKGVEVASAEVLLNKYLAISPGTEREKIEGIPAKDPAFGLPALWIDERDMERAQLAGYTVVDVPSVITTHLTEIIKNHAHELLGKQDAQKLLDNVSRTHPKVVDDLIPGVMSLGVVQKVLQNLLRERVSIRDIQTILETLSDYGTVTKDAEVLTEYVRQALARSITKQLQNADGSISVILLDPRVERSIIESVQATQQGSYLSLDPAMMEKITEGIRKSYEAGVVKGFQPVLLCSTAVRRFVRKLAERVSGGIMVVSHGEIVPNTKVYSIGSVKSE</sequence>
<organism evidence="8 9">
    <name type="scientific">Candidatus Nitrobium versatile</name>
    <dbReference type="NCBI Taxonomy" id="2884831"/>
    <lineage>
        <taxon>Bacteria</taxon>
        <taxon>Pseudomonadati</taxon>
        <taxon>Nitrospirota</taxon>
        <taxon>Nitrospiria</taxon>
        <taxon>Nitrospirales</taxon>
        <taxon>Nitrospiraceae</taxon>
        <taxon>Candidatus Nitrobium</taxon>
    </lineage>
</organism>
<feature type="transmembrane region" description="Helical" evidence="7">
    <location>
        <begin position="274"/>
        <end position="294"/>
    </location>
</feature>
<dbReference type="PIRSF" id="PIRSF005419">
    <property type="entry name" value="FlhA"/>
    <property type="match status" value="1"/>
</dbReference>
<dbReference type="PANTHER" id="PTHR30161:SF1">
    <property type="entry name" value="FLAGELLAR BIOSYNTHESIS PROTEIN FLHA-RELATED"/>
    <property type="match status" value="1"/>
</dbReference>
<evidence type="ECO:0000256" key="4">
    <source>
        <dbReference type="ARBA" id="ARBA00022692"/>
    </source>
</evidence>
<dbReference type="InterPro" id="IPR001712">
    <property type="entry name" value="T3SS_FHIPEP"/>
</dbReference>
<dbReference type="PANTHER" id="PTHR30161">
    <property type="entry name" value="FLAGELLAR EXPORT PROTEIN, MEMBRANE FLHA SUBUNIT-RELATED"/>
    <property type="match status" value="1"/>
</dbReference>
<evidence type="ECO:0000256" key="7">
    <source>
        <dbReference type="RuleBase" id="RU364093"/>
    </source>
</evidence>
<comment type="similarity">
    <text evidence="2 7">Belongs to the FHIPEP (flagella/HR/invasion proteins export pore) family.</text>
</comment>
<evidence type="ECO:0000256" key="2">
    <source>
        <dbReference type="ARBA" id="ARBA00008835"/>
    </source>
</evidence>
<comment type="caution">
    <text evidence="8">The sequence shown here is derived from an EMBL/GenBank/DDBJ whole genome shotgun (WGS) entry which is preliminary data.</text>
</comment>
<dbReference type="AlphaFoldDB" id="A0A953M029"/>
<dbReference type="GO" id="GO:0009306">
    <property type="term" value="P:protein secretion"/>
    <property type="evidence" value="ECO:0007669"/>
    <property type="project" value="InterPro"/>
</dbReference>
<dbReference type="Proteomes" id="UP000705867">
    <property type="component" value="Unassembled WGS sequence"/>
</dbReference>
<keyword evidence="7" id="KW-0653">Protein transport</keyword>
<evidence type="ECO:0000313" key="8">
    <source>
        <dbReference type="EMBL" id="MBZ0156349.1"/>
    </source>
</evidence>
<reference evidence="8" key="1">
    <citation type="journal article" date="2021" name="bioRxiv">
        <title>Unraveling nitrogen, sulfur and carbon metabolic pathways and microbial community transcriptional responses to substrate deprivation and toxicity stresses in a bioreactor mimicking anoxic brackish coastal sediment conditions.</title>
        <authorList>
            <person name="Martins P.D."/>
            <person name="Echeveste M.J."/>
            <person name="Arshad A."/>
            <person name="Kurth J."/>
            <person name="Ouboter H."/>
            <person name="Jetten M.S.M."/>
            <person name="Welte C.U."/>
        </authorList>
    </citation>
    <scope>NUCLEOTIDE SEQUENCE</scope>
    <source>
        <strain evidence="8">MAG_39</strain>
    </source>
</reference>
<dbReference type="NCBIfam" id="TIGR01398">
    <property type="entry name" value="FlhA"/>
    <property type="match status" value="1"/>
</dbReference>
<dbReference type="EMBL" id="JAIOIV010000073">
    <property type="protein sequence ID" value="MBZ0156349.1"/>
    <property type="molecule type" value="Genomic_DNA"/>
</dbReference>
<proteinExistence type="inferred from homology"/>
<dbReference type="GO" id="GO:0044780">
    <property type="term" value="P:bacterial-type flagellum assembly"/>
    <property type="evidence" value="ECO:0007669"/>
    <property type="project" value="InterPro"/>
</dbReference>
<evidence type="ECO:0000256" key="3">
    <source>
        <dbReference type="ARBA" id="ARBA00022475"/>
    </source>
</evidence>
<keyword evidence="8" id="KW-0966">Cell projection</keyword>
<feature type="transmembrane region" description="Helical" evidence="7">
    <location>
        <begin position="106"/>
        <end position="127"/>
    </location>
</feature>
<dbReference type="InterPro" id="IPR025505">
    <property type="entry name" value="FHIPEP_CS"/>
</dbReference>
<dbReference type="Gene3D" id="3.40.50.12790">
    <property type="entry name" value="FHIPEP family, domain 4"/>
    <property type="match status" value="1"/>
</dbReference>
<dbReference type="PRINTS" id="PR00949">
    <property type="entry name" value="TYPE3IMAPROT"/>
</dbReference>
<name>A0A953M029_9BACT</name>
<keyword evidence="5 7" id="KW-1133">Transmembrane helix</keyword>
<dbReference type="Pfam" id="PF00771">
    <property type="entry name" value="FHIPEP"/>
    <property type="match status" value="1"/>
</dbReference>
<keyword evidence="8" id="KW-0969">Cilium</keyword>
<feature type="transmembrane region" description="Helical" evidence="7">
    <location>
        <begin position="35"/>
        <end position="54"/>
    </location>
</feature>
<evidence type="ECO:0000256" key="1">
    <source>
        <dbReference type="ARBA" id="ARBA00004651"/>
    </source>
</evidence>
<dbReference type="Gene3D" id="1.10.8.540">
    <property type="entry name" value="FHIPEP family, domain 3"/>
    <property type="match status" value="1"/>
</dbReference>